<dbReference type="InterPro" id="IPR032675">
    <property type="entry name" value="LRR_dom_sf"/>
</dbReference>
<feature type="compositionally biased region" description="Polar residues" evidence="1">
    <location>
        <begin position="851"/>
        <end position="861"/>
    </location>
</feature>
<feature type="compositionally biased region" description="Acidic residues" evidence="1">
    <location>
        <begin position="449"/>
        <end position="467"/>
    </location>
</feature>
<feature type="region of interest" description="Disordered" evidence="1">
    <location>
        <begin position="1"/>
        <end position="29"/>
    </location>
</feature>
<feature type="compositionally biased region" description="Polar residues" evidence="1">
    <location>
        <begin position="266"/>
        <end position="281"/>
    </location>
</feature>
<dbReference type="RefSeq" id="XP_025373405.1">
    <property type="nucleotide sequence ID" value="XM_025516754.1"/>
</dbReference>
<dbReference type="InParanoid" id="A0A316WGG5"/>
<dbReference type="GeneID" id="37038624"/>
<dbReference type="Gene3D" id="3.80.10.10">
    <property type="entry name" value="Ribonuclease Inhibitor"/>
    <property type="match status" value="1"/>
</dbReference>
<dbReference type="STRING" id="1522189.A0A316WGG5"/>
<evidence type="ECO:0000313" key="2">
    <source>
        <dbReference type="EMBL" id="PWN46245.1"/>
    </source>
</evidence>
<reference evidence="2 3" key="1">
    <citation type="journal article" date="2018" name="Mol. Biol. Evol.">
        <title>Broad Genomic Sampling Reveals a Smut Pathogenic Ancestry of the Fungal Clade Ustilaginomycotina.</title>
        <authorList>
            <person name="Kijpornyongpan T."/>
            <person name="Mondo S.J."/>
            <person name="Barry K."/>
            <person name="Sandor L."/>
            <person name="Lee J."/>
            <person name="Lipzen A."/>
            <person name="Pangilinan J."/>
            <person name="LaButti K."/>
            <person name="Hainaut M."/>
            <person name="Henrissat B."/>
            <person name="Grigoriev I.V."/>
            <person name="Spatafora J.W."/>
            <person name="Aime M.C."/>
        </authorList>
    </citation>
    <scope>NUCLEOTIDE SEQUENCE [LARGE SCALE GENOMIC DNA]</scope>
    <source>
        <strain evidence="2 3">MCA 4658</strain>
    </source>
</reference>
<protein>
    <submittedName>
        <fullName evidence="2">Uncharacterized protein</fullName>
    </submittedName>
</protein>
<gene>
    <name evidence="2" type="ORF">IE81DRAFT_363246</name>
</gene>
<keyword evidence="3" id="KW-1185">Reference proteome</keyword>
<feature type="region of interest" description="Disordered" evidence="1">
    <location>
        <begin position="803"/>
        <end position="892"/>
    </location>
</feature>
<dbReference type="OrthoDB" id="9994419at2759"/>
<evidence type="ECO:0000256" key="1">
    <source>
        <dbReference type="SAM" id="MobiDB-lite"/>
    </source>
</evidence>
<feature type="compositionally biased region" description="Basic and acidic residues" evidence="1">
    <location>
        <begin position="132"/>
        <end position="141"/>
    </location>
</feature>
<feature type="region of interest" description="Disordered" evidence="1">
    <location>
        <begin position="439"/>
        <end position="523"/>
    </location>
</feature>
<evidence type="ECO:0000313" key="3">
    <source>
        <dbReference type="Proteomes" id="UP000245783"/>
    </source>
</evidence>
<name>A0A316WGG5_9BASI</name>
<sequence>MAAMTTSTSQSHPPTHEAQFRQPSSKPTTFSHLPPELLHHIVSLIYLDSIPRAVFRCLDPHGLPSAYEDGRLISRTSRQATSDLLSISRTNKALHAAARPLLFRRLQITLPFSFLLLLRTLGAAHLAEAYEEHERLRKPTTSDDSTDEGAFFTSDAASTSSEEEESSRGEEDQGIPAHRAHRTPSRSPVREHGRSSTQSPPRSRSRSHQALSDAGAGGSADLERSDVRTGPKKQLGFSAMVAAAGFARVTGSKLVIQKDRRDRLLRSQQSGTAPSGATATESAADERSGAEMQLVWIEQTAGLFSLSLSRAPRGANHYPRVLDFSTFTTQGMRRSLGQGETRFITPARLLALITAADALVSVGFCESMDSAIDVAVLEALLFRDGKLTPPSRIRGISMERARREGSERRRLQAMDLSGCISNAFKAGLQTFVDRHLNKSSGRPTSTLFEESETSTADDDDSQVEEEEDRRGRSRSTHRTGTSEWSSARSSSVRTARSSQQVQRSLSRYSRADDDEAPSTHPARATRFPSLRRLSLSYVTFPESLLQPFILSFPRLIHLDLTGTKIGPQTLFSLGAQPGLHLHSLSLAKCPHMSSESIRWLLVDSPVCHSLTELSLAGTLLQPTPIDALDMKAILTEAPCMLHGAMRYLDLASCPVAEVLGEIHVQPCLLDLGLGALPRLSLSKISEFLIAKAPNVQVLSIPETSSALGSGALSPMDIVESLLRPCAVPPPLTLSQQLAQMGLPQLLGAQPNAAPVQRAKTNLRVVELASGPLRGFGRYHGWQAIFGAGRRGWLVDCTAGPNPDAVDEALAEPDEEGGGAAQQAQGEQETRGRPLRWKSRAKATSWEPETPPTLTRKSTLSPSPARRARQTPLVSRSGSMRRANSRGGDAQRSLTSVAVSSVAQASTTVAADQVDETTPSLFDQAGPAVARGVAPSDVEPEIVEPRNEVVRGLPLEHPRAKVLQQLAAANGHVPGNIGWHSLKCEILLGYGFLGREQGRYAYIAYQV</sequence>
<dbReference type="EMBL" id="KZ819351">
    <property type="protein sequence ID" value="PWN46245.1"/>
    <property type="molecule type" value="Genomic_DNA"/>
</dbReference>
<feature type="region of interest" description="Disordered" evidence="1">
    <location>
        <begin position="261"/>
        <end position="285"/>
    </location>
</feature>
<proteinExistence type="predicted"/>
<feature type="compositionally biased region" description="Low complexity" evidence="1">
    <location>
        <begin position="149"/>
        <end position="160"/>
    </location>
</feature>
<feature type="compositionally biased region" description="Low complexity" evidence="1">
    <location>
        <begin position="1"/>
        <end position="13"/>
    </location>
</feature>
<accession>A0A316WGG5</accession>
<dbReference type="Proteomes" id="UP000245783">
    <property type="component" value="Unassembled WGS sequence"/>
</dbReference>
<feature type="compositionally biased region" description="Low complexity" evidence="1">
    <location>
        <begin position="478"/>
        <end position="508"/>
    </location>
</feature>
<feature type="region of interest" description="Disordered" evidence="1">
    <location>
        <begin position="132"/>
        <end position="229"/>
    </location>
</feature>
<dbReference type="AlphaFoldDB" id="A0A316WGG5"/>
<organism evidence="2 3">
    <name type="scientific">Ceraceosorus guamensis</name>
    <dbReference type="NCBI Taxonomy" id="1522189"/>
    <lineage>
        <taxon>Eukaryota</taxon>
        <taxon>Fungi</taxon>
        <taxon>Dikarya</taxon>
        <taxon>Basidiomycota</taxon>
        <taxon>Ustilaginomycotina</taxon>
        <taxon>Exobasidiomycetes</taxon>
        <taxon>Ceraceosorales</taxon>
        <taxon>Ceraceosoraceae</taxon>
        <taxon>Ceraceosorus</taxon>
    </lineage>
</organism>
<feature type="compositionally biased region" description="Acidic residues" evidence="1">
    <location>
        <begin position="804"/>
        <end position="816"/>
    </location>
</feature>
<dbReference type="SUPFAM" id="SSF52047">
    <property type="entry name" value="RNI-like"/>
    <property type="match status" value="1"/>
</dbReference>